<dbReference type="Proteomes" id="UP001500466">
    <property type="component" value="Unassembled WGS sequence"/>
</dbReference>
<evidence type="ECO:0000313" key="5">
    <source>
        <dbReference type="Proteomes" id="UP001500466"/>
    </source>
</evidence>
<keyword evidence="5" id="KW-1185">Reference proteome</keyword>
<evidence type="ECO:0000259" key="3">
    <source>
        <dbReference type="Pfam" id="PF25835"/>
    </source>
</evidence>
<dbReference type="Pfam" id="PF25832">
    <property type="entry name" value="Fn3_SaeA_2nd"/>
    <property type="match status" value="1"/>
</dbReference>
<dbReference type="Pfam" id="PF25835">
    <property type="entry name" value="Fn3_SaeA_5th"/>
    <property type="match status" value="1"/>
</dbReference>
<evidence type="ECO:0008006" key="6">
    <source>
        <dbReference type="Google" id="ProtNLM"/>
    </source>
</evidence>
<dbReference type="RefSeq" id="WP_345677316.1">
    <property type="nucleotide sequence ID" value="NZ_BAABHS010000015.1"/>
</dbReference>
<evidence type="ECO:0000259" key="2">
    <source>
        <dbReference type="Pfam" id="PF25832"/>
    </source>
</evidence>
<dbReference type="InterPro" id="IPR058694">
    <property type="entry name" value="Fn3_SaeA_4th"/>
</dbReference>
<sequence length="885" mass="94947">MATSADDRRYLAEVVDAALRDGGRRPDVGLAARYRLPEALTPDAVTAARAAAVQIWLRNVNLSKYRDVLRRFLAEDSRLNPVFTAAARGDLAPLRAALSAEKAEHGTAMRRIKESLAERAAGLSAIAPEDLERLAATHQVDPVEVAAAARAASILVTEPDRLPTRPPTDAYSRYRKELAVLDCPHLGAFLLPDTNAYRIFAGEDRTPLTPGMLADARARWRKRARGQDTKAADSVVALLETLVAARGPNALDALMLYDVAAELRGQVRRGLSPGALRGFAADTLRLHHTDARRAAFAVVHEQVPELPARIRTLLDAGRPGEAVDLAESVPGADADGDVAALLAEARARTKKARKRLAKAREADEAGSPDAWELYERAYALDNGLTECLEAQARLPVPPPTCLVCEPDPEAGRVRLHWQPSPAADTEHVVFRSVVSGAHPRPDNGTRMGTAHDNWTDTSAPPVALLAYSVVAMRGDAASEPCAAPTVLLCPELRGLDVTAGAARVSAGWQLPQDAVGAWVVRRTDRPPRNPDDGTPVPAGPSGFVDAAVDNGTTYHYRIGARFRDAFGRTVDGTGVVRTVVPHLPLAPVRDLAVAADPFDPGWVVARFAAPPEGVVALFRVPAAPPWQPGDELDLDAVAARAVRLDTQAVDGGLRFRHPEGACAVLAATVAGARCVIGGHAPWLPMPVLGRVTAQHRGPELVVRFGWPQDASDVEIVWQDADGNPLTRIVDQAAWQRSDGIRLPVGPDAGTTIQARPAAEYGGRRVMGAPVRVHVPEPRVLRYAVVWRGMPGKRRVVVSVLSPHGKPVWVDQLLLVAAPGDVRPLRVEGTRVLARCRGLLVGGDPVVLFDVPAPDLPRPFWVLCLTPDKDLLLVDPPVGDLLRGRK</sequence>
<evidence type="ECO:0000313" key="4">
    <source>
        <dbReference type="EMBL" id="GAA4972894.1"/>
    </source>
</evidence>
<feature type="domain" description="SaeA fourth Fn3-like" evidence="3">
    <location>
        <begin position="698"/>
        <end position="772"/>
    </location>
</feature>
<evidence type="ECO:0000256" key="1">
    <source>
        <dbReference type="SAM" id="MobiDB-lite"/>
    </source>
</evidence>
<protein>
    <recommendedName>
        <fullName evidence="6">Fibronectin type-III domain-containing protein</fullName>
    </recommendedName>
</protein>
<proteinExistence type="predicted"/>
<feature type="domain" description="SaeA first Fn3-like" evidence="2">
    <location>
        <begin position="409"/>
        <end position="488"/>
    </location>
</feature>
<comment type="caution">
    <text evidence="4">The sequence shown here is derived from an EMBL/GenBank/DDBJ whole genome shotgun (WGS) entry which is preliminary data.</text>
</comment>
<accession>A0ABP9HKU3</accession>
<feature type="region of interest" description="Disordered" evidence="1">
    <location>
        <begin position="523"/>
        <end position="542"/>
    </location>
</feature>
<dbReference type="InterPro" id="IPR058691">
    <property type="entry name" value="Fn3_SaeA_1st"/>
</dbReference>
<name>A0ABP9HKU3_9ACTN</name>
<dbReference type="EMBL" id="BAABHS010000015">
    <property type="protein sequence ID" value="GAA4972894.1"/>
    <property type="molecule type" value="Genomic_DNA"/>
</dbReference>
<reference evidence="5" key="1">
    <citation type="journal article" date="2019" name="Int. J. Syst. Evol. Microbiol.">
        <title>The Global Catalogue of Microorganisms (GCM) 10K type strain sequencing project: providing services to taxonomists for standard genome sequencing and annotation.</title>
        <authorList>
            <consortium name="The Broad Institute Genomics Platform"/>
            <consortium name="The Broad Institute Genome Sequencing Center for Infectious Disease"/>
            <person name="Wu L."/>
            <person name="Ma J."/>
        </authorList>
    </citation>
    <scope>NUCLEOTIDE SEQUENCE [LARGE SCALE GENOMIC DNA]</scope>
    <source>
        <strain evidence="5">JCM 17986</strain>
    </source>
</reference>
<gene>
    <name evidence="4" type="ORF">GCM10023205_44000</name>
</gene>
<organism evidence="4 5">
    <name type="scientific">Yinghuangia aomiensis</name>
    <dbReference type="NCBI Taxonomy" id="676205"/>
    <lineage>
        <taxon>Bacteria</taxon>
        <taxon>Bacillati</taxon>
        <taxon>Actinomycetota</taxon>
        <taxon>Actinomycetes</taxon>
        <taxon>Kitasatosporales</taxon>
        <taxon>Streptomycetaceae</taxon>
        <taxon>Yinghuangia</taxon>
    </lineage>
</organism>